<feature type="compositionally biased region" description="Gly residues" evidence="1">
    <location>
        <begin position="91"/>
        <end position="102"/>
    </location>
</feature>
<sequence>MVSARAARRAAALGLGALWWWAVLRLALEPGAGVLEGAVAVGGWGLSVLPVHCVPRRQAAGAVGRERWRRALFTALGGRAASRATRADAGPGEGRTGRGGLP</sequence>
<evidence type="ECO:0000313" key="2">
    <source>
        <dbReference type="EMBL" id="MFG6298357.1"/>
    </source>
</evidence>
<evidence type="ECO:0000313" key="5">
    <source>
        <dbReference type="Proteomes" id="UP001605990"/>
    </source>
</evidence>
<reference evidence="3" key="1">
    <citation type="submission" date="2023-03" db="EMBL/GenBank/DDBJ databases">
        <title>Borrelidin-producing and root-colonizing Streptomyces rochei is a potent biopesticide for soil-borne oomycete-caused plant diseases.</title>
        <authorList>
            <person name="Zhou D."/>
            <person name="Wang X."/>
            <person name="Navarro-Munoz J.C."/>
            <person name="Li W."/>
            <person name="Li J."/>
            <person name="Jiu M."/>
            <person name="Deng S."/>
            <person name="Ye Y."/>
            <person name="Daly P."/>
            <person name="Wei L."/>
        </authorList>
    </citation>
    <scope>NUCLEOTIDE SEQUENCE</scope>
    <source>
        <strain evidence="3">JK1</strain>
    </source>
</reference>
<dbReference type="AlphaFoldDB" id="A0AAX3ZNX8"/>
<dbReference type="Proteomes" id="UP001231701">
    <property type="component" value="Chromosome"/>
</dbReference>
<accession>A0AAX3ZNX8</accession>
<protein>
    <submittedName>
        <fullName evidence="3">Uncharacterized protein</fullName>
    </submittedName>
</protein>
<keyword evidence="5" id="KW-1185">Reference proteome</keyword>
<dbReference type="Proteomes" id="UP001605990">
    <property type="component" value="Unassembled WGS sequence"/>
</dbReference>
<dbReference type="RefSeq" id="WP_019325757.1">
    <property type="nucleotide sequence ID" value="NZ_CP121271.1"/>
</dbReference>
<gene>
    <name evidence="2" type="ORF">ACGU38_23690</name>
    <name evidence="3" type="ORF">P7W03_26480</name>
</gene>
<dbReference type="GeneID" id="90945654"/>
<evidence type="ECO:0000313" key="3">
    <source>
        <dbReference type="EMBL" id="WMC88917.1"/>
    </source>
</evidence>
<proteinExistence type="predicted"/>
<name>A0AAX3ZNX8_STRRO</name>
<dbReference type="EMBL" id="JBIENY010000338">
    <property type="protein sequence ID" value="MFG6298357.1"/>
    <property type="molecule type" value="Genomic_DNA"/>
</dbReference>
<evidence type="ECO:0000313" key="4">
    <source>
        <dbReference type="Proteomes" id="UP001231701"/>
    </source>
</evidence>
<evidence type="ECO:0000256" key="1">
    <source>
        <dbReference type="SAM" id="MobiDB-lite"/>
    </source>
</evidence>
<feature type="region of interest" description="Disordered" evidence="1">
    <location>
        <begin position="78"/>
        <end position="102"/>
    </location>
</feature>
<reference evidence="2 5" key="2">
    <citation type="submission" date="2024-10" db="EMBL/GenBank/DDBJ databases">
        <title>Draft genome assembly of a novel steroid transforming actinomycete isolated from African clawed frog Xenopus laevis.</title>
        <authorList>
            <person name="Bragin E."/>
            <person name="Kollerov V."/>
            <person name="Donova M.V."/>
        </authorList>
    </citation>
    <scope>NUCLEOTIDE SEQUENCE [LARGE SCALE GENOMIC DNA]</scope>
    <source>
        <strain evidence="2 5">MTOC-St3</strain>
    </source>
</reference>
<organism evidence="3 4">
    <name type="scientific">Streptomyces rochei</name>
    <name type="common">Streptomyces parvullus</name>
    <dbReference type="NCBI Taxonomy" id="1928"/>
    <lineage>
        <taxon>Bacteria</taxon>
        <taxon>Bacillati</taxon>
        <taxon>Actinomycetota</taxon>
        <taxon>Actinomycetes</taxon>
        <taxon>Kitasatosporales</taxon>
        <taxon>Streptomycetaceae</taxon>
        <taxon>Streptomyces</taxon>
        <taxon>Streptomyces rochei group</taxon>
    </lineage>
</organism>
<dbReference type="EMBL" id="CP121271">
    <property type="protein sequence ID" value="WMC88917.1"/>
    <property type="molecule type" value="Genomic_DNA"/>
</dbReference>